<keyword evidence="1 2" id="KW-0694">RNA-binding</keyword>
<feature type="compositionally biased region" description="Basic and acidic residues" evidence="3">
    <location>
        <begin position="1"/>
        <end position="14"/>
    </location>
</feature>
<accession>A0A4T0HU78</accession>
<feature type="compositionally biased region" description="Basic and acidic residues" evidence="3">
    <location>
        <begin position="196"/>
        <end position="207"/>
    </location>
</feature>
<feature type="domain" description="RRM" evidence="4">
    <location>
        <begin position="103"/>
        <end position="181"/>
    </location>
</feature>
<dbReference type="Pfam" id="PF00076">
    <property type="entry name" value="RRM_1"/>
    <property type="match status" value="1"/>
</dbReference>
<protein>
    <recommendedName>
        <fullName evidence="4">RRM domain-containing protein</fullName>
    </recommendedName>
</protein>
<evidence type="ECO:0000259" key="4">
    <source>
        <dbReference type="PROSITE" id="PS50102"/>
    </source>
</evidence>
<comment type="caution">
    <text evidence="5">The sequence shown here is derived from an EMBL/GenBank/DDBJ whole genome shotgun (WGS) entry which is preliminary data.</text>
</comment>
<feature type="compositionally biased region" description="Pro residues" evidence="3">
    <location>
        <begin position="67"/>
        <end position="90"/>
    </location>
</feature>
<dbReference type="InterPro" id="IPR012677">
    <property type="entry name" value="Nucleotide-bd_a/b_plait_sf"/>
</dbReference>
<dbReference type="GO" id="GO:0003723">
    <property type="term" value="F:RNA binding"/>
    <property type="evidence" value="ECO:0007669"/>
    <property type="project" value="UniProtKB-UniRule"/>
</dbReference>
<dbReference type="SUPFAM" id="SSF54928">
    <property type="entry name" value="RNA-binding domain, RBD"/>
    <property type="match status" value="1"/>
</dbReference>
<evidence type="ECO:0000313" key="6">
    <source>
        <dbReference type="Proteomes" id="UP000306954"/>
    </source>
</evidence>
<dbReference type="CDD" id="cd12363">
    <property type="entry name" value="RRM_TRA2"/>
    <property type="match status" value="1"/>
</dbReference>
<feature type="compositionally biased region" description="Basic residues" evidence="3">
    <location>
        <begin position="244"/>
        <end position="257"/>
    </location>
</feature>
<organism evidence="5 6">
    <name type="scientific">Wallemia ichthyophaga</name>
    <dbReference type="NCBI Taxonomy" id="245174"/>
    <lineage>
        <taxon>Eukaryota</taxon>
        <taxon>Fungi</taxon>
        <taxon>Dikarya</taxon>
        <taxon>Basidiomycota</taxon>
        <taxon>Wallemiomycotina</taxon>
        <taxon>Wallemiomycetes</taxon>
        <taxon>Wallemiales</taxon>
        <taxon>Wallemiaceae</taxon>
        <taxon>Wallemia</taxon>
    </lineage>
</organism>
<dbReference type="PROSITE" id="PS50102">
    <property type="entry name" value="RRM"/>
    <property type="match status" value="1"/>
</dbReference>
<feature type="region of interest" description="Disordered" evidence="3">
    <location>
        <begin position="178"/>
        <end position="312"/>
    </location>
</feature>
<dbReference type="Proteomes" id="UP000306954">
    <property type="component" value="Unassembled WGS sequence"/>
</dbReference>
<dbReference type="OMA" id="HSGGRWE"/>
<proteinExistence type="predicted"/>
<evidence type="ECO:0000256" key="1">
    <source>
        <dbReference type="ARBA" id="ARBA00022884"/>
    </source>
</evidence>
<feature type="compositionally biased region" description="Polar residues" evidence="3">
    <location>
        <begin position="53"/>
        <end position="66"/>
    </location>
</feature>
<reference evidence="5 6" key="1">
    <citation type="submission" date="2019-03" db="EMBL/GenBank/DDBJ databases">
        <title>Sequencing 23 genomes of Wallemia ichthyophaga.</title>
        <authorList>
            <person name="Gostincar C."/>
        </authorList>
    </citation>
    <scope>NUCLEOTIDE SEQUENCE [LARGE SCALE GENOMIC DNA]</scope>
    <source>
        <strain evidence="5 6">EXF-8621</strain>
    </source>
</reference>
<evidence type="ECO:0000256" key="2">
    <source>
        <dbReference type="PROSITE-ProRule" id="PRU00176"/>
    </source>
</evidence>
<dbReference type="InterPro" id="IPR000504">
    <property type="entry name" value="RRM_dom"/>
</dbReference>
<dbReference type="SMART" id="SM00360">
    <property type="entry name" value="RRM"/>
    <property type="match status" value="1"/>
</dbReference>
<dbReference type="InterPro" id="IPR035979">
    <property type="entry name" value="RBD_domain_sf"/>
</dbReference>
<evidence type="ECO:0000256" key="3">
    <source>
        <dbReference type="SAM" id="MobiDB-lite"/>
    </source>
</evidence>
<dbReference type="InterPro" id="IPR052462">
    <property type="entry name" value="SLIRP/GR-RBP-like"/>
</dbReference>
<dbReference type="PANTHER" id="PTHR48027">
    <property type="entry name" value="HETEROGENEOUS NUCLEAR RIBONUCLEOPROTEIN 87F-RELATED"/>
    <property type="match status" value="1"/>
</dbReference>
<sequence>MADTEIREEFKGENQAEDAGWGLKQENNEDDDGWGFKGDDTQNGWEESKQEDNPGTQGAPGTQNPQPQSPHLPRSPPRSPSPPPRPSPPPPRRRNENPPEPNETLGVFGLSIRTREIDLEDEFNRFGRVDKVTIVYDQRSDRSRGFGFIKMASIEDADKCIQALNGVEIHGRNIRVDFSATKRPHSPTPGQYMGVKRFDDRRFDRPPPRGGGGGYRGGPPPRPPPRRGYYDRDDWRGSGSRRSPPPRRRYSRSPPPRRYRDYSPPPPRAGGYGRPRSRSPPPRGGYARRSPPPRRFSRSPPPRRYSPSPMRD</sequence>
<gene>
    <name evidence="5" type="ORF">E3P90_03491</name>
</gene>
<dbReference type="AlphaFoldDB" id="A0A4T0HU78"/>
<feature type="region of interest" description="Disordered" evidence="3">
    <location>
        <begin position="1"/>
        <end position="106"/>
    </location>
</feature>
<name>A0A4T0HU78_WALIC</name>
<evidence type="ECO:0000313" key="5">
    <source>
        <dbReference type="EMBL" id="TIB08927.1"/>
    </source>
</evidence>
<dbReference type="OrthoDB" id="439808at2759"/>
<dbReference type="Gene3D" id="3.30.70.330">
    <property type="match status" value="1"/>
</dbReference>
<dbReference type="EMBL" id="SPOF01000049">
    <property type="protein sequence ID" value="TIB08927.1"/>
    <property type="molecule type" value="Genomic_DNA"/>
</dbReference>